<feature type="transmembrane region" description="Helical" evidence="1">
    <location>
        <begin position="78"/>
        <end position="102"/>
    </location>
</feature>
<evidence type="ECO:0000256" key="1">
    <source>
        <dbReference type="SAM" id="Phobius"/>
    </source>
</evidence>
<feature type="transmembrane region" description="Helical" evidence="1">
    <location>
        <begin position="31"/>
        <end position="57"/>
    </location>
</feature>
<evidence type="ECO:0000313" key="2">
    <source>
        <dbReference type="EMBL" id="GGK18471.1"/>
    </source>
</evidence>
<reference evidence="2" key="1">
    <citation type="journal article" date="2014" name="Int. J. Syst. Evol. Microbiol.">
        <title>Complete genome sequence of Corynebacterium casei LMG S-19264T (=DSM 44701T), isolated from a smear-ripened cheese.</title>
        <authorList>
            <consortium name="US DOE Joint Genome Institute (JGI-PGF)"/>
            <person name="Walter F."/>
            <person name="Albersmeier A."/>
            <person name="Kalinowski J."/>
            <person name="Ruckert C."/>
        </authorList>
    </citation>
    <scope>NUCLEOTIDE SEQUENCE</scope>
    <source>
        <strain evidence="2">JCM 3091</strain>
    </source>
</reference>
<dbReference type="EMBL" id="BMQC01000002">
    <property type="protein sequence ID" value="GGK18471.1"/>
    <property type="molecule type" value="Genomic_DNA"/>
</dbReference>
<sequence>MPHVVTLSPPTPVTDTLSAVPRFLAAESAPALTGLTFVLVVLGVFTAYGLGFAHATFRRARKDYTVTRRSLPNLRKGAFAALTTTVGRLVLVAAVVAATMAWSATHGSPPPR</sequence>
<proteinExistence type="predicted"/>
<protein>
    <submittedName>
        <fullName evidence="2">Uncharacterized protein</fullName>
    </submittedName>
</protein>
<keyword evidence="1" id="KW-0812">Transmembrane</keyword>
<name>A0A8J3BKW2_9ACTN</name>
<dbReference type="AlphaFoldDB" id="A0A8J3BKW2"/>
<organism evidence="2 3">
    <name type="scientific">Pilimelia terevasa</name>
    <dbReference type="NCBI Taxonomy" id="53372"/>
    <lineage>
        <taxon>Bacteria</taxon>
        <taxon>Bacillati</taxon>
        <taxon>Actinomycetota</taxon>
        <taxon>Actinomycetes</taxon>
        <taxon>Micromonosporales</taxon>
        <taxon>Micromonosporaceae</taxon>
        <taxon>Pilimelia</taxon>
    </lineage>
</organism>
<comment type="caution">
    <text evidence="2">The sequence shown here is derived from an EMBL/GenBank/DDBJ whole genome shotgun (WGS) entry which is preliminary data.</text>
</comment>
<dbReference type="Proteomes" id="UP000662200">
    <property type="component" value="Unassembled WGS sequence"/>
</dbReference>
<accession>A0A8J3BKW2</accession>
<keyword evidence="1" id="KW-0472">Membrane</keyword>
<keyword evidence="1" id="KW-1133">Transmembrane helix</keyword>
<dbReference type="RefSeq" id="WP_189112870.1">
    <property type="nucleotide sequence ID" value="NZ_BMQC01000002.1"/>
</dbReference>
<gene>
    <name evidence="2" type="ORF">GCM10010124_08820</name>
</gene>
<keyword evidence="3" id="KW-1185">Reference proteome</keyword>
<evidence type="ECO:0000313" key="3">
    <source>
        <dbReference type="Proteomes" id="UP000662200"/>
    </source>
</evidence>
<reference evidence="2" key="2">
    <citation type="submission" date="2020-09" db="EMBL/GenBank/DDBJ databases">
        <authorList>
            <person name="Sun Q."/>
            <person name="Ohkuma M."/>
        </authorList>
    </citation>
    <scope>NUCLEOTIDE SEQUENCE</scope>
    <source>
        <strain evidence="2">JCM 3091</strain>
    </source>
</reference>